<dbReference type="Gene3D" id="3.30.300.30">
    <property type="match status" value="1"/>
</dbReference>
<keyword evidence="2 4" id="KW-0436">Ligase</keyword>
<evidence type="ECO:0000256" key="1">
    <source>
        <dbReference type="ARBA" id="ARBA00006432"/>
    </source>
</evidence>
<evidence type="ECO:0000313" key="5">
    <source>
        <dbReference type="Proteomes" id="UP000198461"/>
    </source>
</evidence>
<name>A0A1N6HC35_9GAMM</name>
<proteinExistence type="inferred from homology"/>
<dbReference type="Pfam" id="PF00501">
    <property type="entry name" value="AMP-binding"/>
    <property type="match status" value="1"/>
</dbReference>
<dbReference type="Pfam" id="PF01553">
    <property type="entry name" value="Acyltransferase"/>
    <property type="match status" value="1"/>
</dbReference>
<dbReference type="OrthoDB" id="9803968at2"/>
<dbReference type="SUPFAM" id="SSF69593">
    <property type="entry name" value="Glycerol-3-phosphate (1)-acyltransferase"/>
    <property type="match status" value="1"/>
</dbReference>
<dbReference type="PANTHER" id="PTHR43201:SF5">
    <property type="entry name" value="MEDIUM-CHAIN ACYL-COA LIGASE ACSF2, MITOCHONDRIAL"/>
    <property type="match status" value="1"/>
</dbReference>
<dbReference type="InterPro" id="IPR000873">
    <property type="entry name" value="AMP-dep_synth/lig_dom"/>
</dbReference>
<accession>A0A1N6HC35</accession>
<feature type="domain" description="Phospholipid/glycerol acyltransferase" evidence="3">
    <location>
        <begin position="33"/>
        <end position="142"/>
    </location>
</feature>
<dbReference type="PROSITE" id="PS00455">
    <property type="entry name" value="AMP_BINDING"/>
    <property type="match status" value="1"/>
</dbReference>
<evidence type="ECO:0000256" key="2">
    <source>
        <dbReference type="ARBA" id="ARBA00022598"/>
    </source>
</evidence>
<keyword evidence="5" id="KW-1185">Reference proteome</keyword>
<dbReference type="InterPro" id="IPR045851">
    <property type="entry name" value="AMP-bd_C_sf"/>
</dbReference>
<comment type="similarity">
    <text evidence="1">Belongs to the ATP-dependent AMP-binding enzyme family.</text>
</comment>
<keyword evidence="4" id="KW-0808">Transferase</keyword>
<gene>
    <name evidence="4" type="ORF">SAMN05443662_1651</name>
</gene>
<dbReference type="EMBL" id="FSRE01000004">
    <property type="protein sequence ID" value="SIO17384.1"/>
    <property type="molecule type" value="Genomic_DNA"/>
</dbReference>
<dbReference type="SMART" id="SM00563">
    <property type="entry name" value="PlsC"/>
    <property type="match status" value="1"/>
</dbReference>
<dbReference type="GO" id="GO:0031956">
    <property type="term" value="F:medium-chain fatty acid-CoA ligase activity"/>
    <property type="evidence" value="ECO:0007669"/>
    <property type="project" value="TreeGrafter"/>
</dbReference>
<sequence length="716" mass="79053">MKFLAKLLFKLFYRVEVRGLENYHAARQSERPILLIANHVSLLDGPLIDLFIPGRTTFMIDSRQIVGLRKWLLKLADYVAVDMLNAMATKHLIKALKAGKQCMIFPEGRITTTGSLMKVYDGTAMVAEKTGAIVVPIHIEGAQFSKFSYLDGTRAAWVRQRWFPKIVLTVLPPKEIAAPADLNGHQKHRYLQNKLFLLMRDNAFYARYQPRSLFAQLVHAADFYDGKGICLNDINQAQMSRKKLIIASKVLGHALEKEIAGQKRVGVLLPNVSGLVATFFALQAYGHTPAMLNFTAGAGPMCSACRTAEVETVVTSRKFVDAMALHAVVDELAKVVRIIFLEDVREQIGGLSKVLGVLRSDSSVPGFYAEPDDEAVVLFTSGSEGAPKGVVLSHANILANIEQVSAMLQMLPHETVFNALPTFHSFGLTAGLLWPLLKGARCFLYPSPLHYQVIPEMAYQVNARYMFGTDTFFTGYARKAHPMDFYNIAAFVAGAERLRPETRQLYADKFGKPIYEGYGVTETSPVLAVNIPQSHKSGTVGQFIPGVEYRLEPVPGIAEGGRLWVKGPNVMKGYLFNDNPGVLVPPKDGWHDTGDIVKVDEEGFVTILGRAKRFAKIAGEMVSLTAVENYINKHSPEGHHAVVSVPDPKRGEQLVLVTDDETLSKQTIKEAARKAGVAEIMIPKTVILVEQVPILGTGKTNYPEVQKIAERHFNGN</sequence>
<keyword evidence="4" id="KW-0012">Acyltransferase</keyword>
<dbReference type="SUPFAM" id="SSF56801">
    <property type="entry name" value="Acetyl-CoA synthetase-like"/>
    <property type="match status" value="1"/>
</dbReference>
<dbReference type="GO" id="GO:0016746">
    <property type="term" value="F:acyltransferase activity"/>
    <property type="evidence" value="ECO:0007669"/>
    <property type="project" value="UniProtKB-KW"/>
</dbReference>
<organism evidence="4 5">
    <name type="scientific">Sulfurivirga caldicuralii</name>
    <dbReference type="NCBI Taxonomy" id="364032"/>
    <lineage>
        <taxon>Bacteria</taxon>
        <taxon>Pseudomonadati</taxon>
        <taxon>Pseudomonadota</taxon>
        <taxon>Gammaproteobacteria</taxon>
        <taxon>Thiotrichales</taxon>
        <taxon>Piscirickettsiaceae</taxon>
        <taxon>Sulfurivirga</taxon>
    </lineage>
</organism>
<dbReference type="InterPro" id="IPR002123">
    <property type="entry name" value="Plipid/glycerol_acylTrfase"/>
</dbReference>
<dbReference type="GO" id="GO:0006631">
    <property type="term" value="P:fatty acid metabolic process"/>
    <property type="evidence" value="ECO:0007669"/>
    <property type="project" value="TreeGrafter"/>
</dbReference>
<protein>
    <submittedName>
        <fullName evidence="4">Acyl-[acyl-carrier-protein]-phospholipid O-acyltransferase / long-chain-fatty-acid--[acyl-carrier-protein] ligase</fullName>
    </submittedName>
</protein>
<evidence type="ECO:0000313" key="4">
    <source>
        <dbReference type="EMBL" id="SIO17384.1"/>
    </source>
</evidence>
<dbReference type="PANTHER" id="PTHR43201">
    <property type="entry name" value="ACYL-COA SYNTHETASE"/>
    <property type="match status" value="1"/>
</dbReference>
<reference evidence="4 5" key="1">
    <citation type="submission" date="2016-11" db="EMBL/GenBank/DDBJ databases">
        <authorList>
            <person name="Jaros S."/>
            <person name="Januszkiewicz K."/>
            <person name="Wedrychowicz H."/>
        </authorList>
    </citation>
    <scope>NUCLEOTIDE SEQUENCE [LARGE SCALE GENOMIC DNA]</scope>
    <source>
        <strain evidence="4 5">DSM 17737</strain>
    </source>
</reference>
<dbReference type="InterPro" id="IPR042099">
    <property type="entry name" value="ANL_N_sf"/>
</dbReference>
<dbReference type="RefSeq" id="WP_074201949.1">
    <property type="nucleotide sequence ID" value="NZ_FSRE01000004.1"/>
</dbReference>
<dbReference type="Gene3D" id="3.40.50.12780">
    <property type="entry name" value="N-terminal domain of ligase-like"/>
    <property type="match status" value="1"/>
</dbReference>
<dbReference type="Proteomes" id="UP000198461">
    <property type="component" value="Unassembled WGS sequence"/>
</dbReference>
<dbReference type="InterPro" id="IPR020845">
    <property type="entry name" value="AMP-binding_CS"/>
</dbReference>
<evidence type="ECO:0000259" key="3">
    <source>
        <dbReference type="SMART" id="SM00563"/>
    </source>
</evidence>
<dbReference type="CDD" id="cd07989">
    <property type="entry name" value="LPLAT_AGPAT-like"/>
    <property type="match status" value="1"/>
</dbReference>
<dbReference type="STRING" id="364032.SAMN05443662_1651"/>
<dbReference type="AlphaFoldDB" id="A0A1N6HC35"/>